<keyword evidence="8" id="KW-1185">Reference proteome</keyword>
<dbReference type="InterPro" id="IPR006102">
    <property type="entry name" value="Ig-like_GH2"/>
</dbReference>
<dbReference type="eggNOG" id="COG3250">
    <property type="taxonomic scope" value="Bacteria"/>
</dbReference>
<dbReference type="InterPro" id="IPR036156">
    <property type="entry name" value="Beta-gal/glucu_dom_sf"/>
</dbReference>
<dbReference type="SUPFAM" id="SSF49303">
    <property type="entry name" value="beta-Galactosidase/glucuronidase domain"/>
    <property type="match status" value="1"/>
</dbReference>
<dbReference type="Gene3D" id="2.60.40.10">
    <property type="entry name" value="Immunoglobulins"/>
    <property type="match status" value="1"/>
</dbReference>
<evidence type="ECO:0000313" key="8">
    <source>
        <dbReference type="Proteomes" id="UP000004946"/>
    </source>
</evidence>
<evidence type="ECO:0000256" key="4">
    <source>
        <dbReference type="SAM" id="MobiDB-lite"/>
    </source>
</evidence>
<evidence type="ECO:0000256" key="1">
    <source>
        <dbReference type="ARBA" id="ARBA00007401"/>
    </source>
</evidence>
<dbReference type="InterPro" id="IPR008979">
    <property type="entry name" value="Galactose-bd-like_sf"/>
</dbReference>
<dbReference type="InterPro" id="IPR013783">
    <property type="entry name" value="Ig-like_fold"/>
</dbReference>
<dbReference type="InterPro" id="IPR006103">
    <property type="entry name" value="Glyco_hydro_2_cat"/>
</dbReference>
<dbReference type="Gene3D" id="2.60.120.260">
    <property type="entry name" value="Galactose-binding domain-like"/>
    <property type="match status" value="1"/>
</dbReference>
<feature type="domain" description="Glycoside hydrolase family 2 catalytic" evidence="6">
    <location>
        <begin position="356"/>
        <end position="536"/>
    </location>
</feature>
<dbReference type="InterPro" id="IPR017853">
    <property type="entry name" value="GH"/>
</dbReference>
<dbReference type="SUPFAM" id="SSF51445">
    <property type="entry name" value="(Trans)glycosidases"/>
    <property type="match status" value="1"/>
</dbReference>
<evidence type="ECO:0000256" key="3">
    <source>
        <dbReference type="ARBA" id="ARBA00023295"/>
    </source>
</evidence>
<dbReference type="Pfam" id="PF00703">
    <property type="entry name" value="Glyco_hydro_2"/>
    <property type="match status" value="1"/>
</dbReference>
<evidence type="ECO:0000256" key="2">
    <source>
        <dbReference type="ARBA" id="ARBA00022801"/>
    </source>
</evidence>
<dbReference type="Gene3D" id="3.20.20.80">
    <property type="entry name" value="Glycosidases"/>
    <property type="match status" value="1"/>
</dbReference>
<dbReference type="AlphaFoldDB" id="E6JZI1"/>
<comment type="similarity">
    <text evidence="1">Belongs to the glycosyl hydrolase 2 family.</text>
</comment>
<keyword evidence="2 7" id="KW-0378">Hydrolase</keyword>
<dbReference type="Pfam" id="PF02836">
    <property type="entry name" value="Glyco_hydro_2_C"/>
    <property type="match status" value="1"/>
</dbReference>
<dbReference type="HOGENOM" id="CLU_009935_3_1_11"/>
<dbReference type="Proteomes" id="UP000004946">
    <property type="component" value="Chromosome"/>
</dbReference>
<dbReference type="GO" id="GO:0005975">
    <property type="term" value="P:carbohydrate metabolic process"/>
    <property type="evidence" value="ECO:0007669"/>
    <property type="project" value="InterPro"/>
</dbReference>
<proteinExistence type="inferred from homology"/>
<dbReference type="PANTHER" id="PTHR42732:SF2">
    <property type="entry name" value="BETA-MANNOSIDASE"/>
    <property type="match status" value="1"/>
</dbReference>
<evidence type="ECO:0000259" key="6">
    <source>
        <dbReference type="Pfam" id="PF02836"/>
    </source>
</evidence>
<dbReference type="SUPFAM" id="SSF49785">
    <property type="entry name" value="Galactose-binding domain-like"/>
    <property type="match status" value="1"/>
</dbReference>
<reference evidence="7 8" key="1">
    <citation type="submission" date="2010-12" db="EMBL/GenBank/DDBJ databases">
        <authorList>
            <person name="Muzny D."/>
            <person name="Qin X."/>
            <person name="Buhay C."/>
            <person name="Dugan-Rocha S."/>
            <person name="Ding Y."/>
            <person name="Chen G."/>
            <person name="Hawes A."/>
            <person name="Holder M."/>
            <person name="Jhangiani S."/>
            <person name="Johnson A."/>
            <person name="Khan Z."/>
            <person name="Li Z."/>
            <person name="Liu W."/>
            <person name="Liu X."/>
            <person name="Perez L."/>
            <person name="Shen H."/>
            <person name="Wang Q."/>
            <person name="Watt J."/>
            <person name="Xi L."/>
            <person name="Xin Y."/>
            <person name="Zhou J."/>
            <person name="Deng J."/>
            <person name="Jiang H."/>
            <person name="Liu Y."/>
            <person name="Qu J."/>
            <person name="Song X.-Z."/>
            <person name="Zhang L."/>
            <person name="Villasana D."/>
            <person name="Johnson A."/>
            <person name="Liu J."/>
            <person name="Liyanage D."/>
            <person name="Lorensuhewa L."/>
            <person name="Robinson T."/>
            <person name="Song A."/>
            <person name="Song B.-B."/>
            <person name="Dinh H."/>
            <person name="Thornton R."/>
            <person name="Coyle M."/>
            <person name="Francisco L."/>
            <person name="Jackson L."/>
            <person name="Javaid M."/>
            <person name="Korchina V."/>
            <person name="Kovar C."/>
            <person name="Mata R."/>
            <person name="Mathew T."/>
            <person name="Ngo R."/>
            <person name="Nguyen L."/>
            <person name="Nguyen N."/>
            <person name="Okwuonu G."/>
            <person name="Ongeri F."/>
            <person name="Pham C."/>
            <person name="Simmons D."/>
            <person name="Wilczek-Boney K."/>
            <person name="Hale W."/>
            <person name="Jakkamsetti A."/>
            <person name="Pham P."/>
            <person name="Ruth R."/>
            <person name="San Lucas F."/>
            <person name="Warren J."/>
            <person name="Zhang J."/>
            <person name="Zhao Z."/>
            <person name="Zhou C."/>
            <person name="Zhu D."/>
            <person name="Lee S."/>
            <person name="Bess C."/>
            <person name="Blankenburg K."/>
            <person name="Forbes L."/>
            <person name="Fu Q."/>
            <person name="Gubbala S."/>
            <person name="Hirani K."/>
            <person name="Jayaseelan J.C."/>
            <person name="Lara F."/>
            <person name="Munidasa M."/>
            <person name="Palculict T."/>
            <person name="Patil S."/>
            <person name="Pu L.-L."/>
            <person name="Saada N."/>
            <person name="Tang L."/>
            <person name="Weissenberger G."/>
            <person name="Zhu Y."/>
            <person name="Hemphill L."/>
            <person name="Shang Y."/>
            <person name="Youmans B."/>
            <person name="Ayvaz T."/>
            <person name="Ross M."/>
            <person name="Santibanez J."/>
            <person name="Aqrawi P."/>
            <person name="Gross S."/>
            <person name="Joshi V."/>
            <person name="Fowler G."/>
            <person name="Nazareth L."/>
            <person name="Reid J."/>
            <person name="Worley K."/>
            <person name="Petrosino J."/>
            <person name="Highlander S."/>
            <person name="Gibbs R."/>
        </authorList>
    </citation>
    <scope>NUCLEOTIDE SEQUENCE [LARGE SCALE GENOMIC DNA]</scope>
    <source>
        <strain evidence="7 8">DSM 10105</strain>
    </source>
</reference>
<evidence type="ECO:0000313" key="7">
    <source>
        <dbReference type="EMBL" id="EFT84027.1"/>
    </source>
</evidence>
<name>E6JZI1_PARDN</name>
<feature type="region of interest" description="Disordered" evidence="4">
    <location>
        <begin position="1"/>
        <end position="28"/>
    </location>
</feature>
<organism evidence="7 8">
    <name type="scientific">Parascardovia denticolens DSM 10105 = JCM 12538</name>
    <dbReference type="NCBI Taxonomy" id="864564"/>
    <lineage>
        <taxon>Bacteria</taxon>
        <taxon>Bacillati</taxon>
        <taxon>Actinomycetota</taxon>
        <taxon>Actinomycetes</taxon>
        <taxon>Bifidobacteriales</taxon>
        <taxon>Bifidobacteriaceae</taxon>
        <taxon>Parascardovia</taxon>
    </lineage>
</organism>
<protein>
    <submittedName>
        <fullName evidence="7">Glycosyl hydrolase family 2, sugar binding domain protein</fullName>
    </submittedName>
</protein>
<gene>
    <name evidence="7" type="ORF">HMPREF0620_1032</name>
</gene>
<dbReference type="PANTHER" id="PTHR42732">
    <property type="entry name" value="BETA-GALACTOSIDASE"/>
    <property type="match status" value="1"/>
</dbReference>
<accession>E6JZI1</accession>
<sequence>MLDLKRVWASRPRKHGKGPQRDLTTPWGREILDSRSSGRLVPLFPSYPRPQLKRGDQTWLNLNGPWDFAQVPRPVRTGSSRLTQGDQPDWDKLTPPAAWEETILVPFCPESPLSGIHRPVEPDDLLWYHKEIPLSDLPTGSRYLLHFQAVDYACACYINGRKSAQHEGGYLPFSCPIPAEALKKGTLSIDLCAWDPTEAGPQPKGKQRLEAESIWYTATSGVWQTVWLEALPAISLTDLELDPDLDAQVLRLRLTVAKPTAPGGKNQDQAGSLRLNLILKDPQGTVHAQTEVTVHGDRLGLVLPLEDPHPWFPDDPFLYSLTIGLLLGGETVDQVESYCAFRTVGIEKDEAGLPRFCLNHRPFFLKGLLDQGYWPDGLLTAPGEEALISDIQTMKSLGFTMLRMHIKVESERWYYLCDKLGMLVWQDMVSGGDEPYCPWPSNQRPTLFSWSWSHVSDRGRRRQARLGGADPRFQDEWLGQCRDTVRTLRNHPSIVTWVLFNEGWGQFDARRAARMVRGLDRTRPIDATSGWYDQSCGDYFSLHNYFRDLDFLPAFIRRDIRKSIRRGTRKTTCGKGRRKRGTGDGRAIILSEFGGLTLPVEGHTMYGSVYGYHSFPDPQAWREGLTRMLAAAGALESKGFSGYIYTQVSDVEEETNGILTYDRRVNKLGVPPGDSPGGPLGVAQPPRVH</sequence>
<dbReference type="InterPro" id="IPR051913">
    <property type="entry name" value="GH2_Domain-Containing"/>
</dbReference>
<dbReference type="EMBL" id="AEON01000001">
    <property type="protein sequence ID" value="EFT84027.1"/>
    <property type="molecule type" value="Genomic_DNA"/>
</dbReference>
<evidence type="ECO:0000259" key="5">
    <source>
        <dbReference type="Pfam" id="PF00703"/>
    </source>
</evidence>
<feature type="region of interest" description="Disordered" evidence="4">
    <location>
        <begin position="667"/>
        <end position="689"/>
    </location>
</feature>
<comment type="caution">
    <text evidence="7">The sequence shown here is derived from an EMBL/GenBank/DDBJ whole genome shotgun (WGS) entry which is preliminary data.</text>
</comment>
<keyword evidence="3" id="KW-0326">Glycosidase</keyword>
<feature type="domain" description="Glycoside hydrolase family 2 immunoglobulin-like beta-sandwich" evidence="5">
    <location>
        <begin position="236"/>
        <end position="342"/>
    </location>
</feature>
<dbReference type="GO" id="GO:0004553">
    <property type="term" value="F:hydrolase activity, hydrolyzing O-glycosyl compounds"/>
    <property type="evidence" value="ECO:0007669"/>
    <property type="project" value="InterPro"/>
</dbReference>